<dbReference type="Gene3D" id="3.40.50.11350">
    <property type="match status" value="1"/>
</dbReference>
<dbReference type="GO" id="GO:0006004">
    <property type="term" value="P:fucose metabolic process"/>
    <property type="evidence" value="ECO:0007669"/>
    <property type="project" value="UniProtKB-KW"/>
</dbReference>
<keyword evidence="6" id="KW-1185">Reference proteome</keyword>
<proteinExistence type="predicted"/>
<evidence type="ECO:0000256" key="1">
    <source>
        <dbReference type="ARBA" id="ARBA00022679"/>
    </source>
</evidence>
<dbReference type="InterPro" id="IPR045130">
    <property type="entry name" value="OFUT2-like"/>
</dbReference>
<gene>
    <name evidence="5" type="ORF">KFL_002830150</name>
</gene>
<evidence type="ECO:0000313" key="6">
    <source>
        <dbReference type="Proteomes" id="UP000054558"/>
    </source>
</evidence>
<keyword evidence="1" id="KW-0808">Transferase</keyword>
<sequence>MSISPEPSAARLYLRAFLVGLLLLAAVVAVPLFQWREPAGVRSVDEGLLGLPAAGLAGQLLALLKNSTPAFKWRKGQWVAETSVTVTQTVTFSSSGEGSITRGDRWDAGAASPDGPEQFLFPMVDERWGVGNQLQEFISAAYTARILNRTLCLANPLAQPKEHKGGDDLNQVPKWSDHFLVDSLRPVVRVRPLEECAAACGGLLEELHFMESYFLERGPGLKYPTWDDYAAAHGLRLGRKVSPRASSSSLSSRASLEAWFSSSRAVACLGTTTFLGLRFREPWRLFYSSVKPSDKVRAYADHVQQQLLGGTPYLALHWRVEELRCRDKPTDHLCFVRCNYGALWAPSLIPPHDAWRQVAADFSPASCGDPMLAVVTGVSVDDFVAAVGERMRAAGLATLFLSTDGFIRGPESCRLVERAIAGLLAHDAVQRVVVLEHCRDAGQTEPTRQAARVFTSGIGETPQVEREVGEKGADVLGALLREHASFISLVEQEVSQRGAVFLGTSESSWSMQVAQSREYTGRGATRLEALLQGRADVEGEEGMAPFVNESGAELRKDELELLSGGACFARQNFPMLETGGKSILGNRSDHWVDYLACEGRLAQGGRCRAECSSQN</sequence>
<organism evidence="5 6">
    <name type="scientific">Klebsormidium nitens</name>
    <name type="common">Green alga</name>
    <name type="synonym">Ulothrix nitens</name>
    <dbReference type="NCBI Taxonomy" id="105231"/>
    <lineage>
        <taxon>Eukaryota</taxon>
        <taxon>Viridiplantae</taxon>
        <taxon>Streptophyta</taxon>
        <taxon>Klebsormidiophyceae</taxon>
        <taxon>Klebsormidiales</taxon>
        <taxon>Klebsormidiaceae</taxon>
        <taxon>Klebsormidium</taxon>
    </lineage>
</organism>
<dbReference type="AlphaFoldDB" id="A0A1Y1IE23"/>
<evidence type="ECO:0000256" key="2">
    <source>
        <dbReference type="ARBA" id="ARBA00023253"/>
    </source>
</evidence>
<name>A0A1Y1IE23_KLENI</name>
<accession>A0A1Y1IE23</accession>
<dbReference type="Proteomes" id="UP000054558">
    <property type="component" value="Unassembled WGS sequence"/>
</dbReference>
<keyword evidence="3" id="KW-0119">Carbohydrate metabolism</keyword>
<dbReference type="PANTHER" id="PTHR13398:SF0">
    <property type="entry name" value="GDP-FUCOSE PROTEIN O-FUCOSYLTRANSFERASE 2"/>
    <property type="match status" value="1"/>
</dbReference>
<keyword evidence="2" id="KW-0294">Fucose metabolism</keyword>
<evidence type="ECO:0000256" key="3">
    <source>
        <dbReference type="ARBA" id="ARBA00023277"/>
    </source>
</evidence>
<evidence type="ECO:0000313" key="5">
    <source>
        <dbReference type="EMBL" id="GAQ86338.1"/>
    </source>
</evidence>
<dbReference type="GO" id="GO:0046922">
    <property type="term" value="F:peptide-O-fucosyltransferase activity"/>
    <property type="evidence" value="ECO:0007669"/>
    <property type="project" value="InterPro"/>
</dbReference>
<feature type="transmembrane region" description="Helical" evidence="4">
    <location>
        <begin position="12"/>
        <end position="35"/>
    </location>
</feature>
<keyword evidence="4" id="KW-1133">Transmembrane helix</keyword>
<reference evidence="5 6" key="1">
    <citation type="journal article" date="2014" name="Nat. Commun.">
        <title>Klebsormidium flaccidum genome reveals primary factors for plant terrestrial adaptation.</title>
        <authorList>
            <person name="Hori K."/>
            <person name="Maruyama F."/>
            <person name="Fujisawa T."/>
            <person name="Togashi T."/>
            <person name="Yamamoto N."/>
            <person name="Seo M."/>
            <person name="Sato S."/>
            <person name="Yamada T."/>
            <person name="Mori H."/>
            <person name="Tajima N."/>
            <person name="Moriyama T."/>
            <person name="Ikeuchi M."/>
            <person name="Watanabe M."/>
            <person name="Wada H."/>
            <person name="Kobayashi K."/>
            <person name="Saito M."/>
            <person name="Masuda T."/>
            <person name="Sasaki-Sekimoto Y."/>
            <person name="Mashiguchi K."/>
            <person name="Awai K."/>
            <person name="Shimojima M."/>
            <person name="Masuda S."/>
            <person name="Iwai M."/>
            <person name="Nobusawa T."/>
            <person name="Narise T."/>
            <person name="Kondo S."/>
            <person name="Saito H."/>
            <person name="Sato R."/>
            <person name="Murakawa M."/>
            <person name="Ihara Y."/>
            <person name="Oshima-Yamada Y."/>
            <person name="Ohtaka K."/>
            <person name="Satoh M."/>
            <person name="Sonobe K."/>
            <person name="Ishii M."/>
            <person name="Ohtani R."/>
            <person name="Kanamori-Sato M."/>
            <person name="Honoki R."/>
            <person name="Miyazaki D."/>
            <person name="Mochizuki H."/>
            <person name="Umetsu J."/>
            <person name="Higashi K."/>
            <person name="Shibata D."/>
            <person name="Kamiya Y."/>
            <person name="Sato N."/>
            <person name="Nakamura Y."/>
            <person name="Tabata S."/>
            <person name="Ida S."/>
            <person name="Kurokawa K."/>
            <person name="Ohta H."/>
        </authorList>
    </citation>
    <scope>NUCLEOTIDE SEQUENCE [LARGE SCALE GENOMIC DNA]</scope>
    <source>
        <strain evidence="5 6">NIES-2285</strain>
    </source>
</reference>
<dbReference type="OrthoDB" id="1851538at2759"/>
<keyword evidence="4" id="KW-0472">Membrane</keyword>
<dbReference type="PANTHER" id="PTHR13398">
    <property type="entry name" value="GDP-FUCOSE PROTEIN O-FUCOSYLTRANSFERASE 2"/>
    <property type="match status" value="1"/>
</dbReference>
<protein>
    <recommendedName>
        <fullName evidence="7">O-fucosyltransferase family protein</fullName>
    </recommendedName>
</protein>
<dbReference type="CDD" id="cd11296">
    <property type="entry name" value="O-FucT_like"/>
    <property type="match status" value="1"/>
</dbReference>
<keyword evidence="4" id="KW-0812">Transmembrane</keyword>
<dbReference type="EMBL" id="DF237232">
    <property type="protein sequence ID" value="GAQ86338.1"/>
    <property type="molecule type" value="Genomic_DNA"/>
</dbReference>
<dbReference type="OMA" id="NEWHEAS"/>
<evidence type="ECO:0008006" key="7">
    <source>
        <dbReference type="Google" id="ProtNLM"/>
    </source>
</evidence>
<evidence type="ECO:0000256" key="4">
    <source>
        <dbReference type="SAM" id="Phobius"/>
    </source>
</evidence>